<keyword evidence="1" id="KW-0812">Transmembrane</keyword>
<dbReference type="RefSeq" id="WP_183585536.1">
    <property type="nucleotide sequence ID" value="NZ_JACHCA010000002.1"/>
</dbReference>
<evidence type="ECO:0000313" key="3">
    <source>
        <dbReference type="Proteomes" id="UP000548326"/>
    </source>
</evidence>
<feature type="transmembrane region" description="Helical" evidence="1">
    <location>
        <begin position="7"/>
        <end position="29"/>
    </location>
</feature>
<protein>
    <submittedName>
        <fullName evidence="2">Uncharacterized protein</fullName>
    </submittedName>
</protein>
<accession>A0A841J6S7</accession>
<proteinExistence type="predicted"/>
<sequence>MSRKAVHIMVLSIGMLMLLIRPYLVYQLIGYEIKDKNPVKTRLLQRLIKKKEDHFECYEQAAAEIRGKKFCFRLPVTPVPSFQFQKLHPAAGFCLAAFAEMAAVILLIRRGNHRYCLLSCFRI</sequence>
<feature type="transmembrane region" description="Helical" evidence="1">
    <location>
        <begin position="90"/>
        <end position="108"/>
    </location>
</feature>
<dbReference type="EMBL" id="JACHCA010000002">
    <property type="protein sequence ID" value="MBB6126460.1"/>
    <property type="molecule type" value="Genomic_DNA"/>
</dbReference>
<keyword evidence="1" id="KW-1133">Transmembrane helix</keyword>
<evidence type="ECO:0000313" key="2">
    <source>
        <dbReference type="EMBL" id="MBB6126460.1"/>
    </source>
</evidence>
<organism evidence="2 3">
    <name type="scientific">Mucilaginibacter lappiensis</name>
    <dbReference type="NCBI Taxonomy" id="354630"/>
    <lineage>
        <taxon>Bacteria</taxon>
        <taxon>Pseudomonadati</taxon>
        <taxon>Bacteroidota</taxon>
        <taxon>Sphingobacteriia</taxon>
        <taxon>Sphingobacteriales</taxon>
        <taxon>Sphingobacteriaceae</taxon>
        <taxon>Mucilaginibacter</taxon>
    </lineage>
</organism>
<reference evidence="2 3" key="1">
    <citation type="submission" date="2020-08" db="EMBL/GenBank/DDBJ databases">
        <title>Genomic Encyclopedia of Type Strains, Phase IV (KMG-V): Genome sequencing to study the core and pangenomes of soil and plant-associated prokaryotes.</title>
        <authorList>
            <person name="Whitman W."/>
        </authorList>
    </citation>
    <scope>NUCLEOTIDE SEQUENCE [LARGE SCALE GENOMIC DNA]</scope>
    <source>
        <strain evidence="2 3">MP601</strain>
    </source>
</reference>
<comment type="caution">
    <text evidence="2">The sequence shown here is derived from an EMBL/GenBank/DDBJ whole genome shotgun (WGS) entry which is preliminary data.</text>
</comment>
<name>A0A841J6S7_9SPHI</name>
<dbReference type="Proteomes" id="UP000548326">
    <property type="component" value="Unassembled WGS sequence"/>
</dbReference>
<dbReference type="AlphaFoldDB" id="A0A841J6S7"/>
<keyword evidence="1" id="KW-0472">Membrane</keyword>
<gene>
    <name evidence="2" type="ORF">HDF22_000565</name>
</gene>
<evidence type="ECO:0000256" key="1">
    <source>
        <dbReference type="SAM" id="Phobius"/>
    </source>
</evidence>